<protein>
    <submittedName>
        <fullName evidence="3">Uncharacterized protein</fullName>
    </submittedName>
</protein>
<dbReference type="Proteomes" id="UP000013827">
    <property type="component" value="Unassembled WGS sequence"/>
</dbReference>
<evidence type="ECO:0000256" key="1">
    <source>
        <dbReference type="SAM" id="MobiDB-lite"/>
    </source>
</evidence>
<feature type="compositionally biased region" description="Gly residues" evidence="1">
    <location>
        <begin position="257"/>
        <end position="269"/>
    </location>
</feature>
<reference evidence="3" key="2">
    <citation type="submission" date="2024-10" db="UniProtKB">
        <authorList>
            <consortium name="EnsemblProtists"/>
        </authorList>
    </citation>
    <scope>IDENTIFICATION</scope>
</reference>
<accession>A0A0D3IV94</accession>
<feature type="signal peptide" evidence="2">
    <location>
        <begin position="1"/>
        <end position="20"/>
    </location>
</feature>
<feature type="compositionally biased region" description="Low complexity" evidence="1">
    <location>
        <begin position="239"/>
        <end position="256"/>
    </location>
</feature>
<keyword evidence="2" id="KW-0732">Signal</keyword>
<evidence type="ECO:0000256" key="2">
    <source>
        <dbReference type="SAM" id="SignalP"/>
    </source>
</evidence>
<proteinExistence type="predicted"/>
<dbReference type="AlphaFoldDB" id="A0A0D3IV94"/>
<feature type="chain" id="PRO_5044216231" evidence="2">
    <location>
        <begin position="21"/>
        <end position="323"/>
    </location>
</feature>
<dbReference type="KEGG" id="ehx:EMIHUDRAFT_470577"/>
<evidence type="ECO:0000313" key="3">
    <source>
        <dbReference type="EnsemblProtists" id="EOD15179"/>
    </source>
</evidence>
<dbReference type="GeneID" id="17261328"/>
<feature type="compositionally biased region" description="Gly residues" evidence="1">
    <location>
        <begin position="292"/>
        <end position="317"/>
    </location>
</feature>
<dbReference type="EnsemblProtists" id="EOD15179">
    <property type="protein sequence ID" value="EOD15179"/>
    <property type="gene ID" value="EMIHUDRAFT_470577"/>
</dbReference>
<organism evidence="3 4">
    <name type="scientific">Emiliania huxleyi (strain CCMP1516)</name>
    <dbReference type="NCBI Taxonomy" id="280463"/>
    <lineage>
        <taxon>Eukaryota</taxon>
        <taxon>Haptista</taxon>
        <taxon>Haptophyta</taxon>
        <taxon>Prymnesiophyceae</taxon>
        <taxon>Isochrysidales</taxon>
        <taxon>Noelaerhabdaceae</taxon>
        <taxon>Emiliania</taxon>
    </lineage>
</organism>
<evidence type="ECO:0000313" key="4">
    <source>
        <dbReference type="Proteomes" id="UP000013827"/>
    </source>
</evidence>
<dbReference type="RefSeq" id="XP_005767608.1">
    <property type="nucleotide sequence ID" value="XM_005767551.1"/>
</dbReference>
<name>A0A0D3IV94_EMIH1</name>
<feature type="region of interest" description="Disordered" evidence="1">
    <location>
        <begin position="231"/>
        <end position="323"/>
    </location>
</feature>
<dbReference type="HOGENOM" id="CLU_861762_0_0_1"/>
<dbReference type="PaxDb" id="2903-EOD15179"/>
<keyword evidence="4" id="KW-1185">Reference proteome</keyword>
<reference evidence="4" key="1">
    <citation type="journal article" date="2013" name="Nature">
        <title>Pan genome of the phytoplankton Emiliania underpins its global distribution.</title>
        <authorList>
            <person name="Read B.A."/>
            <person name="Kegel J."/>
            <person name="Klute M.J."/>
            <person name="Kuo A."/>
            <person name="Lefebvre S.C."/>
            <person name="Maumus F."/>
            <person name="Mayer C."/>
            <person name="Miller J."/>
            <person name="Monier A."/>
            <person name="Salamov A."/>
            <person name="Young J."/>
            <person name="Aguilar M."/>
            <person name="Claverie J.M."/>
            <person name="Frickenhaus S."/>
            <person name="Gonzalez K."/>
            <person name="Herman E.K."/>
            <person name="Lin Y.C."/>
            <person name="Napier J."/>
            <person name="Ogata H."/>
            <person name="Sarno A.F."/>
            <person name="Shmutz J."/>
            <person name="Schroeder D."/>
            <person name="de Vargas C."/>
            <person name="Verret F."/>
            <person name="von Dassow P."/>
            <person name="Valentin K."/>
            <person name="Van de Peer Y."/>
            <person name="Wheeler G."/>
            <person name="Dacks J.B."/>
            <person name="Delwiche C.F."/>
            <person name="Dyhrman S.T."/>
            <person name="Glockner G."/>
            <person name="John U."/>
            <person name="Richards T."/>
            <person name="Worden A.Z."/>
            <person name="Zhang X."/>
            <person name="Grigoriev I.V."/>
            <person name="Allen A.E."/>
            <person name="Bidle K."/>
            <person name="Borodovsky M."/>
            <person name="Bowler C."/>
            <person name="Brownlee C."/>
            <person name="Cock J.M."/>
            <person name="Elias M."/>
            <person name="Gladyshev V.N."/>
            <person name="Groth M."/>
            <person name="Guda C."/>
            <person name="Hadaegh A."/>
            <person name="Iglesias-Rodriguez M.D."/>
            <person name="Jenkins J."/>
            <person name="Jones B.M."/>
            <person name="Lawson T."/>
            <person name="Leese F."/>
            <person name="Lindquist E."/>
            <person name="Lobanov A."/>
            <person name="Lomsadze A."/>
            <person name="Malik S.B."/>
            <person name="Marsh M.E."/>
            <person name="Mackinder L."/>
            <person name="Mock T."/>
            <person name="Mueller-Roeber B."/>
            <person name="Pagarete A."/>
            <person name="Parker M."/>
            <person name="Probert I."/>
            <person name="Quesneville H."/>
            <person name="Raines C."/>
            <person name="Rensing S.A."/>
            <person name="Riano-Pachon D.M."/>
            <person name="Richier S."/>
            <person name="Rokitta S."/>
            <person name="Shiraiwa Y."/>
            <person name="Soanes D.M."/>
            <person name="van der Giezen M."/>
            <person name="Wahlund T.M."/>
            <person name="Williams B."/>
            <person name="Wilson W."/>
            <person name="Wolfe G."/>
            <person name="Wurch L.L."/>
        </authorList>
    </citation>
    <scope>NUCLEOTIDE SEQUENCE</scope>
</reference>
<sequence>MYMSFGFHALVLALVATVDALLPARAASLTQADRPNGGHRAPAALMQADRPNDWYYDNVEFMNEPFKFIAEHPQDFSPAMQAMAKYQFITAEDSRPLGDLPMYWNEGDQLRQSLLQKSRVADDLARVIMTADLETMGKLAADAKFAEKKELFQRLAGLPKDNRGMLAIHETIKGMNAAGKLPALAAFPGDLEYAAMKVAEANAALRLLDEKYTALFLAVRVTDKLSGAAAQMKEGGRGMPQQPSQGQSGMGAAQPQGRGGVPSGPGGGRSDMPSQAGTRPGFSSPFGAPQQGYGGQQGLGGTGGAPPGGQGQGGPGVRRGRYD</sequence>